<keyword evidence="1" id="KW-0863">Zinc-finger</keyword>
<proteinExistence type="predicted"/>
<protein>
    <recommendedName>
        <fullName evidence="2">C2H2-type domain-containing protein</fullName>
    </recommendedName>
</protein>
<dbReference type="EMBL" id="MNPJ01000019">
    <property type="protein sequence ID" value="OQS54572.1"/>
    <property type="molecule type" value="Genomic_DNA"/>
</dbReference>
<accession>A0A1W0E5V3</accession>
<gene>
    <name evidence="3" type="ORF">EHP00_77</name>
</gene>
<sequence length="365" mass="43611">MLQKRNLSYDESSDKDSIINDEKILSFYVLISKNEYDSIYPVGNYMNYLKEFFKDGVIQAFKRFGHTGWFKNRYINKKDVKESGTSFDNRIYSYTFPINTENFYFCRSKGIHKNLKEEVEDMYTHEGVLNVYEMQTNVKNTVPIDFYVQATGELDIKDKELLKIKPIKEVYRISNKKLKAICTFIFNLNGKKHENIENLSAEEITFMLRKDFNFCTSCCRQFDSVAEMIDKCPNHKFNDSVKRQLSILADLSTFDFKSLDYNFSKSFVENYIRQSQRNEYECIECHKFFDGVENIKSHLENKHSSKWSDIKQQEDAFETFTKKIDFFILKWICQFDTCKTRPKWTYTKSESNHVKYDLKHFYSKI</sequence>
<evidence type="ECO:0000259" key="2">
    <source>
        <dbReference type="PROSITE" id="PS50157"/>
    </source>
</evidence>
<reference evidence="3 4" key="1">
    <citation type="journal article" date="2017" name="Environ. Microbiol.">
        <title>Decay of the glycolytic pathway and adaptation to intranuclear parasitism within Enterocytozoonidae microsporidia.</title>
        <authorList>
            <person name="Wiredu Boakye D."/>
            <person name="Jaroenlak P."/>
            <person name="Prachumwat A."/>
            <person name="Williams T.A."/>
            <person name="Bateman K.S."/>
            <person name="Itsathitphaisarn O."/>
            <person name="Sritunyalucksana K."/>
            <person name="Paszkiewicz K.H."/>
            <person name="Moore K.A."/>
            <person name="Stentiford G.D."/>
            <person name="Williams B.A."/>
        </authorList>
    </citation>
    <scope>NUCLEOTIDE SEQUENCE [LARGE SCALE GENOMIC DNA]</scope>
    <source>
        <strain evidence="3 4">TH1</strain>
    </source>
</reference>
<dbReference type="VEuPathDB" id="MicrosporidiaDB:EHP00_77"/>
<evidence type="ECO:0000313" key="3">
    <source>
        <dbReference type="EMBL" id="OQS54572.1"/>
    </source>
</evidence>
<dbReference type="PROSITE" id="PS00028">
    <property type="entry name" value="ZINC_FINGER_C2H2_1"/>
    <property type="match status" value="1"/>
</dbReference>
<organism evidence="3 4">
    <name type="scientific">Ecytonucleospora hepatopenaei</name>
    <dbReference type="NCBI Taxonomy" id="646526"/>
    <lineage>
        <taxon>Eukaryota</taxon>
        <taxon>Fungi</taxon>
        <taxon>Fungi incertae sedis</taxon>
        <taxon>Microsporidia</taxon>
        <taxon>Enterocytozoonidae</taxon>
        <taxon>Ecytonucleospora</taxon>
    </lineage>
</organism>
<dbReference type="InterPro" id="IPR013087">
    <property type="entry name" value="Znf_C2H2_type"/>
</dbReference>
<evidence type="ECO:0000256" key="1">
    <source>
        <dbReference type="PROSITE-ProRule" id="PRU00042"/>
    </source>
</evidence>
<dbReference type="STRING" id="646526.A0A1W0E5V3"/>
<dbReference type="PROSITE" id="PS50157">
    <property type="entry name" value="ZINC_FINGER_C2H2_2"/>
    <property type="match status" value="1"/>
</dbReference>
<keyword evidence="4" id="KW-1185">Reference proteome</keyword>
<dbReference type="Proteomes" id="UP000192758">
    <property type="component" value="Unassembled WGS sequence"/>
</dbReference>
<name>A0A1W0E5V3_9MICR</name>
<dbReference type="AlphaFoldDB" id="A0A1W0E5V3"/>
<evidence type="ECO:0000313" key="4">
    <source>
        <dbReference type="Proteomes" id="UP000192758"/>
    </source>
</evidence>
<dbReference type="GO" id="GO:0008270">
    <property type="term" value="F:zinc ion binding"/>
    <property type="evidence" value="ECO:0007669"/>
    <property type="project" value="UniProtKB-KW"/>
</dbReference>
<keyword evidence="1" id="KW-0479">Metal-binding</keyword>
<keyword evidence="1" id="KW-0862">Zinc</keyword>
<comment type="caution">
    <text evidence="3">The sequence shown here is derived from an EMBL/GenBank/DDBJ whole genome shotgun (WGS) entry which is preliminary data.</text>
</comment>
<feature type="domain" description="C2H2-type" evidence="2">
    <location>
        <begin position="280"/>
        <end position="308"/>
    </location>
</feature>